<feature type="domain" description="Glycoside hydrolase family 38 central" evidence="7">
    <location>
        <begin position="129"/>
        <end position="180"/>
    </location>
</feature>
<evidence type="ECO:0000259" key="7">
    <source>
        <dbReference type="SMART" id="SM00872"/>
    </source>
</evidence>
<keyword evidence="4" id="KW-0479">Metal-binding</keyword>
<dbReference type="SUPFAM" id="SSF88688">
    <property type="entry name" value="Families 57/38 glycoside transferase middle domain"/>
    <property type="match status" value="1"/>
</dbReference>
<dbReference type="SUPFAM" id="SSF88713">
    <property type="entry name" value="Glycoside hydrolase/deacetylase"/>
    <property type="match status" value="1"/>
</dbReference>
<dbReference type="SMART" id="SM00872">
    <property type="entry name" value="Alpha-mann_mid"/>
    <property type="match status" value="1"/>
</dbReference>
<keyword evidence="5 8" id="KW-0378">Hydrolase</keyword>
<keyword evidence="9" id="KW-1185">Reference proteome</keyword>
<dbReference type="InterPro" id="IPR011682">
    <property type="entry name" value="Glyco_hydro_38_C"/>
</dbReference>
<dbReference type="InterPro" id="IPR028995">
    <property type="entry name" value="Glyco_hydro_57/38_cen_sf"/>
</dbReference>
<dbReference type="Pfam" id="PF07748">
    <property type="entry name" value="Glyco_hydro_38C"/>
    <property type="match status" value="1"/>
</dbReference>
<dbReference type="GO" id="GO:0004559">
    <property type="term" value="F:alpha-mannosidase activity"/>
    <property type="evidence" value="ECO:0007669"/>
    <property type="project" value="UniProtKB-EC"/>
</dbReference>
<comment type="similarity">
    <text evidence="2">Belongs to the glycosyl hydrolase 38 family.</text>
</comment>
<dbReference type="Pfam" id="PF09261">
    <property type="entry name" value="Alpha-mann_mid"/>
    <property type="match status" value="1"/>
</dbReference>
<dbReference type="EC" id="3.2.1.24" evidence="3"/>
<dbReference type="EMBL" id="JAVRRF010000005">
    <property type="protein sequence ID" value="KAK5065916.1"/>
    <property type="molecule type" value="Genomic_DNA"/>
</dbReference>
<keyword evidence="6 8" id="KW-0326">Glycosidase</keyword>
<evidence type="ECO:0000313" key="8">
    <source>
        <dbReference type="EMBL" id="KAK5065916.1"/>
    </source>
</evidence>
<accession>A0ABR0JIV7</accession>
<sequence length="625" mass="69724">MSWNNINKFPNSTFNWVGLDNTQVPTHMAPTETYNAQVNAGELQKSVSNHGNLAEDNHSLLLYGNGDGGGGPLAAMLERLDRFQKLSDTAGAIPRVGIVKTVDEFFEGIQKRSKGGATLVIWHGELYLEFHRGTYTSQARHDYPKDTLDSMWEDVLLCQFHDVLPRFCIEMVYEDTTVIYEEVMKKGRKIREEALAALKAGTNGLGLLNTLSWPRSEIIKLANVSGISNAQNDNEAGGFVAVGSDGLGTTNLAEIPYTPVTIHEEEGTFILQNDQLRVCICGGEIVSMIDRGLNRELLPNGVRANRMVLFDDQPLYRDAWDVETHHLEKYQYVKPGKVTIVDKGPLRASLRVEQQISESSWITSILSLDAVLEGPGYIEGFNDALSQLQVECECEWRQDRKFLKVEFAWNLCNPSADYQTQFGIIRRPTYSNTTWDSARFEVVCHKFANLDEFGYGVAILNDSKYGFSMHGRTQRLSLLRLPRTPDAHADIGRHRFKYAILPHRGMLNQSAVVRAGFNFNSPLQVVPRCAKLPRISMDGAPNVVLETIKRSEDGADLVMRAYEAYGGAAEATLSLDVKLESAFKANLLEEEIESLEMKSTPSTSAISLCFKAFEVVTVRAHVQGS</sequence>
<proteinExistence type="inferred from homology"/>
<dbReference type="Gene3D" id="1.20.1270.50">
    <property type="entry name" value="Glycoside hydrolase family 38, central domain"/>
    <property type="match status" value="1"/>
</dbReference>
<evidence type="ECO:0000256" key="3">
    <source>
        <dbReference type="ARBA" id="ARBA00012752"/>
    </source>
</evidence>
<comment type="catalytic activity">
    <reaction evidence="1">
        <text>Hydrolysis of terminal, non-reducing alpha-D-mannose residues in alpha-D-mannosides.</text>
        <dbReference type="EC" id="3.2.1.24"/>
    </reaction>
</comment>
<evidence type="ECO:0000256" key="2">
    <source>
        <dbReference type="ARBA" id="ARBA00009792"/>
    </source>
</evidence>
<evidence type="ECO:0000256" key="6">
    <source>
        <dbReference type="ARBA" id="ARBA00023295"/>
    </source>
</evidence>
<reference evidence="8 9" key="1">
    <citation type="submission" date="2023-08" db="EMBL/GenBank/DDBJ databases">
        <title>Black Yeasts Isolated from many extreme environments.</title>
        <authorList>
            <person name="Coleine C."/>
            <person name="Stajich J.E."/>
            <person name="Selbmann L."/>
        </authorList>
    </citation>
    <scope>NUCLEOTIDE SEQUENCE [LARGE SCALE GENOMIC DNA]</scope>
    <source>
        <strain evidence="8 9">CCFEE 6328</strain>
    </source>
</reference>
<dbReference type="InterPro" id="IPR015341">
    <property type="entry name" value="Glyco_hydro_38_cen"/>
</dbReference>
<dbReference type="InterPro" id="IPR011013">
    <property type="entry name" value="Gal_mutarotase_sf_dom"/>
</dbReference>
<protein>
    <recommendedName>
        <fullName evidence="3">alpha-mannosidase</fullName>
        <ecNumber evidence="3">3.2.1.24</ecNumber>
    </recommendedName>
</protein>
<dbReference type="InterPro" id="IPR037094">
    <property type="entry name" value="Glyco_hydro_38_cen_sf"/>
</dbReference>
<evidence type="ECO:0000256" key="5">
    <source>
        <dbReference type="ARBA" id="ARBA00022801"/>
    </source>
</evidence>
<dbReference type="SUPFAM" id="SSF74650">
    <property type="entry name" value="Galactose mutarotase-like"/>
    <property type="match status" value="1"/>
</dbReference>
<dbReference type="Gene3D" id="2.60.40.2220">
    <property type="match status" value="1"/>
</dbReference>
<dbReference type="InterPro" id="IPR000602">
    <property type="entry name" value="Glyco_hydro_38_N"/>
</dbReference>
<organism evidence="8 9">
    <name type="scientific">Exophiala sideris</name>
    <dbReference type="NCBI Taxonomy" id="1016849"/>
    <lineage>
        <taxon>Eukaryota</taxon>
        <taxon>Fungi</taxon>
        <taxon>Dikarya</taxon>
        <taxon>Ascomycota</taxon>
        <taxon>Pezizomycotina</taxon>
        <taxon>Eurotiomycetes</taxon>
        <taxon>Chaetothyriomycetidae</taxon>
        <taxon>Chaetothyriales</taxon>
        <taxon>Herpotrichiellaceae</taxon>
        <taxon>Exophiala</taxon>
    </lineage>
</organism>
<gene>
    <name evidence="8" type="primary">AMS1_1</name>
    <name evidence="8" type="ORF">LTR69_003466</name>
</gene>
<evidence type="ECO:0000313" key="9">
    <source>
        <dbReference type="Proteomes" id="UP001345691"/>
    </source>
</evidence>
<evidence type="ECO:0000256" key="1">
    <source>
        <dbReference type="ARBA" id="ARBA00000365"/>
    </source>
</evidence>
<dbReference type="PANTHER" id="PTHR46017">
    <property type="entry name" value="ALPHA-MANNOSIDASE 2C1"/>
    <property type="match status" value="1"/>
</dbReference>
<dbReference type="Proteomes" id="UP001345691">
    <property type="component" value="Unassembled WGS sequence"/>
</dbReference>
<dbReference type="InterPro" id="IPR041147">
    <property type="entry name" value="GH38_C"/>
</dbReference>
<dbReference type="InterPro" id="IPR011330">
    <property type="entry name" value="Glyco_hydro/deAcase_b/a-brl"/>
</dbReference>
<dbReference type="Pfam" id="PF17677">
    <property type="entry name" value="Glyco_hydro38C2"/>
    <property type="match status" value="1"/>
</dbReference>
<dbReference type="Pfam" id="PF01074">
    <property type="entry name" value="Glyco_hydro_38N"/>
    <property type="match status" value="1"/>
</dbReference>
<comment type="caution">
    <text evidence="8">The sequence shown here is derived from an EMBL/GenBank/DDBJ whole genome shotgun (WGS) entry which is preliminary data.</text>
</comment>
<name>A0ABR0JIV7_9EURO</name>
<dbReference type="PANTHER" id="PTHR46017:SF1">
    <property type="entry name" value="ALPHA-MANNOSIDASE 2C1"/>
    <property type="match status" value="1"/>
</dbReference>
<evidence type="ECO:0000256" key="4">
    <source>
        <dbReference type="ARBA" id="ARBA00022723"/>
    </source>
</evidence>
<dbReference type="Gene3D" id="2.70.98.30">
    <property type="entry name" value="Golgi alpha-mannosidase II, domain 4"/>
    <property type="match status" value="1"/>
</dbReference>